<evidence type="ECO:0000256" key="4">
    <source>
        <dbReference type="ARBA" id="ARBA00022694"/>
    </source>
</evidence>
<evidence type="ECO:0000256" key="2">
    <source>
        <dbReference type="ARBA" id="ARBA00006086"/>
    </source>
</evidence>
<dbReference type="Pfam" id="PF23936">
    <property type="entry name" value="HB_ELP1"/>
    <property type="match status" value="1"/>
</dbReference>
<comment type="caution">
    <text evidence="12">The sequence shown here is derived from an EMBL/GenBank/DDBJ whole genome shotgun (WGS) entry which is preliminary data.</text>
</comment>
<feature type="domain" description="ELP1 N-terminal second beta-propeller" evidence="8">
    <location>
        <begin position="441"/>
        <end position="699"/>
    </location>
</feature>
<dbReference type="RefSeq" id="XP_062682049.1">
    <property type="nucleotide sequence ID" value="XM_062830580.1"/>
</dbReference>
<gene>
    <name evidence="12" type="ORF">B0H65DRAFT_574319</name>
</gene>
<feature type="compositionally biased region" description="Polar residues" evidence="6">
    <location>
        <begin position="1203"/>
        <end position="1216"/>
    </location>
</feature>
<comment type="subcellular location">
    <subcellularLocation>
        <location evidence="5">Cytoplasm</location>
    </subcellularLocation>
    <subcellularLocation>
        <location evidence="5">Nucleus</location>
    </subcellularLocation>
</comment>
<dbReference type="InterPro" id="IPR056167">
    <property type="entry name" value="A-sol_ELP1"/>
</dbReference>
<evidence type="ECO:0000256" key="5">
    <source>
        <dbReference type="PIRNR" id="PIRNR017233"/>
    </source>
</evidence>
<dbReference type="InterPro" id="IPR056164">
    <property type="entry name" value="Beta-prop_ELP1_1st"/>
</dbReference>
<keyword evidence="3 5" id="KW-0963">Cytoplasm</keyword>
<feature type="region of interest" description="Disordered" evidence="6">
    <location>
        <begin position="1299"/>
        <end position="1329"/>
    </location>
</feature>
<evidence type="ECO:0000313" key="13">
    <source>
        <dbReference type="Proteomes" id="UP001278500"/>
    </source>
</evidence>
<dbReference type="Pfam" id="PF23797">
    <property type="entry name" value="Beta-prop_ELP1_2nd"/>
    <property type="match status" value="1"/>
</dbReference>
<dbReference type="Proteomes" id="UP001278500">
    <property type="component" value="Unassembled WGS sequence"/>
</dbReference>
<organism evidence="12 13">
    <name type="scientific">Neurospora tetraspora</name>
    <dbReference type="NCBI Taxonomy" id="94610"/>
    <lineage>
        <taxon>Eukaryota</taxon>
        <taxon>Fungi</taxon>
        <taxon>Dikarya</taxon>
        <taxon>Ascomycota</taxon>
        <taxon>Pezizomycotina</taxon>
        <taxon>Sordariomycetes</taxon>
        <taxon>Sordariomycetidae</taxon>
        <taxon>Sordariales</taxon>
        <taxon>Sordariaceae</taxon>
        <taxon>Neurospora</taxon>
    </lineage>
</organism>
<keyword evidence="5" id="KW-0539">Nucleus</keyword>
<feature type="domain" description="ELP1 first N-terminal beta-propeller" evidence="7">
    <location>
        <begin position="1"/>
        <end position="372"/>
    </location>
</feature>
<evidence type="ECO:0000259" key="11">
    <source>
        <dbReference type="Pfam" id="PF23936"/>
    </source>
</evidence>
<dbReference type="Pfam" id="PF23925">
    <property type="entry name" value="A-sol_ELP1"/>
    <property type="match status" value="1"/>
</dbReference>
<protein>
    <recommendedName>
        <fullName evidence="5">Elongator complex protein 1</fullName>
    </recommendedName>
</protein>
<proteinExistence type="inferred from homology"/>
<feature type="domain" description="ELP1 TPR" evidence="9">
    <location>
        <begin position="934"/>
        <end position="1098"/>
    </location>
</feature>
<name>A0AAE0JFK2_9PEZI</name>
<evidence type="ECO:0000256" key="6">
    <source>
        <dbReference type="SAM" id="MobiDB-lite"/>
    </source>
</evidence>
<dbReference type="InterPro" id="IPR056165">
    <property type="entry name" value="Beta-prop_ELP1_2nd"/>
</dbReference>
<comment type="pathway">
    <text evidence="1">tRNA modification; 5-methoxycarbonylmethyl-2-thiouridine-tRNA biosynthesis.</text>
</comment>
<dbReference type="GO" id="GO:0033588">
    <property type="term" value="C:elongator holoenzyme complex"/>
    <property type="evidence" value="ECO:0007669"/>
    <property type="project" value="InterPro"/>
</dbReference>
<dbReference type="Pfam" id="PF04762">
    <property type="entry name" value="Beta-prop_ELP1_1st"/>
    <property type="match status" value="1"/>
</dbReference>
<dbReference type="GO" id="GO:0002926">
    <property type="term" value="P:tRNA wobble base 5-methoxycarbonylmethyl-2-thiouridinylation"/>
    <property type="evidence" value="ECO:0007669"/>
    <property type="project" value="TreeGrafter"/>
</dbReference>
<comment type="function">
    <text evidence="5">Component of the elongator complex which is required for multiple tRNA modifications, including mcm5U (5-methoxycarbonylmethyl uridine), mcm5s2U (5-methoxycarbonylmethyl-2-thiouridine), and ncm5U (5-carbamoylmethyl uridine). The elongator complex catalyzes formation of carboxymethyluridine in the wobble base at position 34 in tRNAs.</text>
</comment>
<evidence type="ECO:0000313" key="12">
    <source>
        <dbReference type="EMBL" id="KAK3345436.1"/>
    </source>
</evidence>
<dbReference type="InterPro" id="IPR056169">
    <property type="entry name" value="HB_ELP1"/>
</dbReference>
<dbReference type="EMBL" id="JAUEPP010000004">
    <property type="protein sequence ID" value="KAK3345436.1"/>
    <property type="molecule type" value="Genomic_DNA"/>
</dbReference>
<dbReference type="InterPro" id="IPR056166">
    <property type="entry name" value="TPR_ELP1"/>
</dbReference>
<dbReference type="SUPFAM" id="SSF69322">
    <property type="entry name" value="Tricorn protease domain 2"/>
    <property type="match status" value="1"/>
</dbReference>
<comment type="similarity">
    <text evidence="2 5">Belongs to the ELP1/IKA1 family.</text>
</comment>
<evidence type="ECO:0000259" key="9">
    <source>
        <dbReference type="Pfam" id="PF23878"/>
    </source>
</evidence>
<dbReference type="GO" id="GO:0005634">
    <property type="term" value="C:nucleus"/>
    <property type="evidence" value="ECO:0007669"/>
    <property type="project" value="UniProtKB-SubCell"/>
</dbReference>
<reference evidence="12" key="1">
    <citation type="journal article" date="2023" name="Mol. Phylogenet. Evol.">
        <title>Genome-scale phylogeny and comparative genomics of the fungal order Sordariales.</title>
        <authorList>
            <person name="Hensen N."/>
            <person name="Bonometti L."/>
            <person name="Westerberg I."/>
            <person name="Brannstrom I.O."/>
            <person name="Guillou S."/>
            <person name="Cros-Aarteil S."/>
            <person name="Calhoun S."/>
            <person name="Haridas S."/>
            <person name="Kuo A."/>
            <person name="Mondo S."/>
            <person name="Pangilinan J."/>
            <person name="Riley R."/>
            <person name="LaButti K."/>
            <person name="Andreopoulos B."/>
            <person name="Lipzen A."/>
            <person name="Chen C."/>
            <person name="Yan M."/>
            <person name="Daum C."/>
            <person name="Ng V."/>
            <person name="Clum A."/>
            <person name="Steindorff A."/>
            <person name="Ohm R.A."/>
            <person name="Martin F."/>
            <person name="Silar P."/>
            <person name="Natvig D.O."/>
            <person name="Lalanne C."/>
            <person name="Gautier V."/>
            <person name="Ament-Velasquez S.L."/>
            <person name="Kruys A."/>
            <person name="Hutchinson M.I."/>
            <person name="Powell A.J."/>
            <person name="Barry K."/>
            <person name="Miller A.N."/>
            <person name="Grigoriev I.V."/>
            <person name="Debuchy R."/>
            <person name="Gladieux P."/>
            <person name="Hiltunen Thoren M."/>
            <person name="Johannesson H."/>
        </authorList>
    </citation>
    <scope>NUCLEOTIDE SEQUENCE</scope>
    <source>
        <strain evidence="12">CBS 560.94</strain>
    </source>
</reference>
<evidence type="ECO:0000256" key="1">
    <source>
        <dbReference type="ARBA" id="ARBA00005043"/>
    </source>
</evidence>
<feature type="region of interest" description="Disordered" evidence="6">
    <location>
        <begin position="1"/>
        <end position="23"/>
    </location>
</feature>
<feature type="region of interest" description="Disordered" evidence="6">
    <location>
        <begin position="1203"/>
        <end position="1230"/>
    </location>
</feature>
<evidence type="ECO:0000259" key="8">
    <source>
        <dbReference type="Pfam" id="PF23797"/>
    </source>
</evidence>
<dbReference type="GO" id="GO:0005829">
    <property type="term" value="C:cytosol"/>
    <property type="evidence" value="ECO:0007669"/>
    <property type="project" value="TreeGrafter"/>
</dbReference>
<dbReference type="Pfam" id="PF23878">
    <property type="entry name" value="TPR_ELP1"/>
    <property type="match status" value="1"/>
</dbReference>
<dbReference type="PANTHER" id="PTHR12747:SF0">
    <property type="entry name" value="ELONGATOR COMPLEX PROTEIN 1"/>
    <property type="match status" value="1"/>
</dbReference>
<keyword evidence="13" id="KW-1185">Reference proteome</keyword>
<reference evidence="12" key="2">
    <citation type="submission" date="2023-06" db="EMBL/GenBank/DDBJ databases">
        <authorList>
            <consortium name="Lawrence Berkeley National Laboratory"/>
            <person name="Haridas S."/>
            <person name="Hensen N."/>
            <person name="Bonometti L."/>
            <person name="Westerberg I."/>
            <person name="Brannstrom I.O."/>
            <person name="Guillou S."/>
            <person name="Cros-Aarteil S."/>
            <person name="Calhoun S."/>
            <person name="Kuo A."/>
            <person name="Mondo S."/>
            <person name="Pangilinan J."/>
            <person name="Riley R."/>
            <person name="Labutti K."/>
            <person name="Andreopoulos B."/>
            <person name="Lipzen A."/>
            <person name="Chen C."/>
            <person name="Yanf M."/>
            <person name="Daum C."/>
            <person name="Ng V."/>
            <person name="Clum A."/>
            <person name="Steindorff A."/>
            <person name="Ohm R."/>
            <person name="Martin F."/>
            <person name="Silar P."/>
            <person name="Natvig D."/>
            <person name="Lalanne C."/>
            <person name="Gautier V."/>
            <person name="Ament-Velasquez S.L."/>
            <person name="Kruys A."/>
            <person name="Hutchinson M.I."/>
            <person name="Powell A.J."/>
            <person name="Barry K."/>
            <person name="Miller A.N."/>
            <person name="Grigoriev I.V."/>
            <person name="Debuchy R."/>
            <person name="Gladieux P."/>
            <person name="Thoren M.H."/>
            <person name="Johannesson H."/>
        </authorList>
    </citation>
    <scope>NUCLEOTIDE SEQUENCE</scope>
    <source>
        <strain evidence="12">CBS 560.94</strain>
    </source>
</reference>
<feature type="compositionally biased region" description="Gly residues" evidence="6">
    <location>
        <begin position="1305"/>
        <end position="1320"/>
    </location>
</feature>
<feature type="domain" description="ELP1 alpha-solenoid" evidence="10">
    <location>
        <begin position="723"/>
        <end position="925"/>
    </location>
</feature>
<dbReference type="PANTHER" id="PTHR12747">
    <property type="entry name" value="ELONGATOR COMPLEX PROTEIN 1"/>
    <property type="match status" value="1"/>
</dbReference>
<keyword evidence="4" id="KW-0819">tRNA processing</keyword>
<evidence type="ECO:0000256" key="3">
    <source>
        <dbReference type="ARBA" id="ARBA00022490"/>
    </source>
</evidence>
<dbReference type="InterPro" id="IPR006849">
    <property type="entry name" value="Elp1"/>
</dbReference>
<feature type="domain" description="ELP1 three-helical bundle" evidence="11">
    <location>
        <begin position="1108"/>
        <end position="1296"/>
    </location>
</feature>
<dbReference type="GO" id="GO:0000049">
    <property type="term" value="F:tRNA binding"/>
    <property type="evidence" value="ECO:0007669"/>
    <property type="project" value="TreeGrafter"/>
</dbReference>
<dbReference type="PIRSF" id="PIRSF017233">
    <property type="entry name" value="IKAP"/>
    <property type="match status" value="1"/>
</dbReference>
<evidence type="ECO:0000259" key="10">
    <source>
        <dbReference type="Pfam" id="PF23925"/>
    </source>
</evidence>
<sequence length="1362" mass="150606">MRNLRNIGHGAYKPGQEQPLPSRSISASCWDVSRDEIILAHGPTQDFPRVELVRLVKDSGSEPSNLESKLVASWDAAPVLRQNGEEPDIIKSLHYFPDTLTTCVIMAGGDIITVTESEGDDYGSEGEAHVEIVGTLEPSVAGARWSPDEELLIVATGDAKVLFMSRTFDVITSATMTEDDLRLSKHVSVGWGKKETQFQGRGAKAKALRDPTIPEKVDEGRLSANDNLQKCSISWRGDGAYVAVNFFSQESGGRRVIRVYNRDGELDSVSEPVDGLEGSLSWRPEGNLMAGIQRFSGSDQRVDVVFFERNGLRHGQFTLQIPQDQPEAAEDLALEWNADSTVLAVIMRDRVQLYTMGNYHWYLKQELPLCAADYAQLAAAEQQSSQARAAESRWTPLPWFSWHAEKPLLFAVAAPERAVWFEYILAIARGPMCGGMGDVAVIDGRTIKFTPFQTANVPPPMALYDIEVDYPVTDIAFSKDASQMAVLHQKGMHLFALEKQGPAGRRAAPKLLKTIPLDSFENKCQLQIAFSAPFQVQVLSLDDFHLQITGWDFNEELMLGEVGVGLQAVTLTSADETSVEDGTIVQDRQGNITRVSVETGETVLGKFPTLLPWATYTTFEDQFIAFGLSRNGHLYANSRQLVKSCTSFVVTDKHLIYTTSNHFVKFIHLTANVDELDVPLDDPETDERCRSIERGGRLVTAMPSRMSIVLQMPRGNLETIYPRAMVLAGIRQLVEQKEYGAAFATCRTQRVDMNLLYDHRPEQFLENVGLFLDQVKNAADIDLFLSTLKEEDVTQTMYRNTKAGVVTATTQPALTTAPKASKINTICDAVLHSLKAKKNANLQNIITAHVCKNPPALSDGLQVVASLMEEDEALAERAVEHICFLVDINKLYDHALSLYNLELTLLVAQQSQRDPREYLPFIQSLHKMDPLRRQFTIDDHLSHHEKALTHLRLIANTYSEEVESYIIKHQLYPSALALYRNEPTPLRTITALYAAHLRSLSKFRDAGLAYESLGDYPAATECYLKAGTSSWRECLFTSSLDPSLSPDQRQEIASTLADALREAKDWAAVATIQAEHLSSLPSAISALCKGYLFADAFRLISLHSRPELLESHLDPGLLDAFSSSTEFLADCKSQSKAQVPRIAELRLKAAEDPLAFYEGENPFGQRTGAGAAGDIPDDISVAASSRVSTSASLFTRYTGKGSQVTGTVASNVSRATSKNRKREEKKRARGRKGTVYEEEYLVNSVRRLVERVEGSARQEVERLVCALVRRGMSERARAVEGLMMEVVEGCERAVGEVWPAQQGQQQGGQHEGGENGGGDWEGADWRPTGGDAVLADSIEAMRRGVGKPVVKKFERLSLLGGR</sequence>
<accession>A0AAE0JFK2</accession>
<evidence type="ECO:0000259" key="7">
    <source>
        <dbReference type="Pfam" id="PF04762"/>
    </source>
</evidence>
<dbReference type="GeneID" id="87867734"/>